<dbReference type="EMBL" id="CP036272">
    <property type="protein sequence ID" value="QDT62071.1"/>
    <property type="molecule type" value="Genomic_DNA"/>
</dbReference>
<protein>
    <submittedName>
        <fullName evidence="1">Uncharacterized protein</fullName>
    </submittedName>
</protein>
<reference evidence="1 2" key="1">
    <citation type="submission" date="2019-02" db="EMBL/GenBank/DDBJ databases">
        <title>Deep-cultivation of Planctomycetes and their phenomic and genomic characterization uncovers novel biology.</title>
        <authorList>
            <person name="Wiegand S."/>
            <person name="Jogler M."/>
            <person name="Boedeker C."/>
            <person name="Pinto D."/>
            <person name="Vollmers J."/>
            <person name="Rivas-Marin E."/>
            <person name="Kohn T."/>
            <person name="Peeters S.H."/>
            <person name="Heuer A."/>
            <person name="Rast P."/>
            <person name="Oberbeckmann S."/>
            <person name="Bunk B."/>
            <person name="Jeske O."/>
            <person name="Meyerdierks A."/>
            <person name="Storesund J.E."/>
            <person name="Kallscheuer N."/>
            <person name="Luecker S."/>
            <person name="Lage O.M."/>
            <person name="Pohl T."/>
            <person name="Merkel B.J."/>
            <person name="Hornburger P."/>
            <person name="Mueller R.-W."/>
            <person name="Bruemmer F."/>
            <person name="Labrenz M."/>
            <person name="Spormann A.M."/>
            <person name="Op den Camp H."/>
            <person name="Overmann J."/>
            <person name="Amann R."/>
            <person name="Jetten M.S.M."/>
            <person name="Mascher T."/>
            <person name="Medema M.H."/>
            <person name="Devos D.P."/>
            <person name="Kaster A.-K."/>
            <person name="Ovreas L."/>
            <person name="Rohde M."/>
            <person name="Galperin M.Y."/>
            <person name="Jogler C."/>
        </authorList>
    </citation>
    <scope>NUCLEOTIDE SEQUENCE [LARGE SCALE GENOMIC DNA]</scope>
    <source>
        <strain evidence="1 2">SV_7m_r</strain>
    </source>
</reference>
<evidence type="ECO:0000313" key="2">
    <source>
        <dbReference type="Proteomes" id="UP000315003"/>
    </source>
</evidence>
<evidence type="ECO:0000313" key="1">
    <source>
        <dbReference type="EMBL" id="QDT62071.1"/>
    </source>
</evidence>
<name>A0A517T163_9BACT</name>
<keyword evidence="2" id="KW-1185">Reference proteome</keyword>
<dbReference type="Proteomes" id="UP000315003">
    <property type="component" value="Chromosome"/>
</dbReference>
<accession>A0A517T163</accession>
<proteinExistence type="predicted"/>
<dbReference type="AlphaFoldDB" id="A0A517T163"/>
<organism evidence="1 2">
    <name type="scientific">Stieleria bergensis</name>
    <dbReference type="NCBI Taxonomy" id="2528025"/>
    <lineage>
        <taxon>Bacteria</taxon>
        <taxon>Pseudomonadati</taxon>
        <taxon>Planctomycetota</taxon>
        <taxon>Planctomycetia</taxon>
        <taxon>Pirellulales</taxon>
        <taxon>Pirellulaceae</taxon>
        <taxon>Stieleria</taxon>
    </lineage>
</organism>
<sequence precursor="true">MRGGEVYANVFDCQSQLGILLIKNLWRPGWRPARLFKPMRFTCVFSSSVRVWQSIGGVWMWPGSRLLCACEVVCADRWLGCNWLFSPRGSRSIRSVAENLCNSTFRWSNDFGHNANSSAAPVFQARCGNSSGLCDASWFALQFNETAATELRTDFSWLSQFGPVGK</sequence>
<gene>
    <name evidence="1" type="ORF">SV7mr_46140</name>
</gene>